<dbReference type="Proteomes" id="UP001174677">
    <property type="component" value="Chromosome 6"/>
</dbReference>
<dbReference type="SMART" id="SM00369">
    <property type="entry name" value="LRR_TYP"/>
    <property type="match status" value="7"/>
</dbReference>
<keyword evidence="3" id="KW-1003">Cell membrane</keyword>
<comment type="caution">
    <text evidence="14">The sequence shown here is derived from an EMBL/GenBank/DDBJ whole genome shotgun (WGS) entry which is preliminary data.</text>
</comment>
<keyword evidence="15" id="KW-1185">Reference proteome</keyword>
<comment type="similarity">
    <text evidence="2">Belongs to the RLP family.</text>
</comment>
<dbReference type="InterPro" id="IPR032675">
    <property type="entry name" value="LRR_dom_sf"/>
</dbReference>
<evidence type="ECO:0000313" key="15">
    <source>
        <dbReference type="Proteomes" id="UP001174677"/>
    </source>
</evidence>
<dbReference type="InterPro" id="IPR013210">
    <property type="entry name" value="LRR_N_plant-typ"/>
</dbReference>
<sequence length="877" mass="96977">MCIEREKQALLKFKDGLVDYANELSSWGSKEENCCKWSRVRCNQSSGHVSALDFRPVVKNEYGGTSWTPFRGEIRSSLVELQQLTYLDLSLFQGSEISIPKFIGSLKNLRYLNFSGCEFVGTIPDQLGNLSRLVSLDLSKNNFDKVESLMFLSHLPALENLDMRNTNLSQATDWLQAINLLPSLTNMYLSGCELSLNILPPPSLVNSSRSLVVIDLSSNNLVSSIFPGLFIANHSLPALKHINLAFNDLEGEIPRTFGNLSSLETMDLSQNGLTGELPDMKNSSSIREIYLSGNKLNGSLTTSIGLLSNLEILDLSSNFMDGIISDIHFLNLSKLWYLDISLNSLTLNFSPNWVPPFQLITLKMSSCKLGPHFPQWLQVQKRIFHLDISNAGISDPISDWFWDLPLKLGYLNLSSNQFSGEVQKLSSILGSMSAVDLSSNHFHGSLPLLPPSTTILDLSKNMFSGTTSNLCSITGHKLNYLDLSDNFLSGELPDCWMHWRYLGIINLANNNFSGTIPASFGLLPVETLSLRNNSFSGELPPALGNCTALELLDLGENRLSGEVPEWIGENLSSLIVLRLRSNHFIGTIPLHLCYLDSLQILDLSRNNISGSIPECLSNFTAMALERRTAEMSYTYSSNIEDHSWGSEWKITEQYIAKLMVVWKGIELEFGKNLGLVKSIDLSRNNLSGEIPGGITVLIGLVSLNFSHNQLTGNIPPRIGHLKLLESLDLSTNQLSGRLPEGLSDLNFLSRLNLSYNNFSGKIPRSTQLQSFDDTSFKGNPGLCGEPLPNRCPGEQAASPPINGGSENADKQVGKDEIITSGFFISMGIGFATGFWGVCCSLLLYGPWRHAYFQFLDTVGSWLYVRAVMSVAKLQSML</sequence>
<name>A0ABQ9MG91_HEVBR</name>
<dbReference type="SUPFAM" id="SSF52058">
    <property type="entry name" value="L domain-like"/>
    <property type="match status" value="3"/>
</dbReference>
<evidence type="ECO:0000256" key="7">
    <source>
        <dbReference type="ARBA" id="ARBA00022737"/>
    </source>
</evidence>
<dbReference type="InterPro" id="IPR046956">
    <property type="entry name" value="RLP23-like"/>
</dbReference>
<gene>
    <name evidence="14" type="ORF">P3X46_010768</name>
</gene>
<reference evidence="14" key="1">
    <citation type="journal article" date="2023" name="Plant Biotechnol. J.">
        <title>Chromosome-level wild Hevea brasiliensis genome provides new tools for genomic-assisted breeding and valuable loci to elevate rubber yield.</title>
        <authorList>
            <person name="Cheng H."/>
            <person name="Song X."/>
            <person name="Hu Y."/>
            <person name="Wu T."/>
            <person name="Yang Q."/>
            <person name="An Z."/>
            <person name="Feng S."/>
            <person name="Deng Z."/>
            <person name="Wu W."/>
            <person name="Zeng X."/>
            <person name="Tu M."/>
            <person name="Wang X."/>
            <person name="Huang H."/>
        </authorList>
    </citation>
    <scope>NUCLEOTIDE SEQUENCE</scope>
    <source>
        <strain evidence="14">MT/VB/25A 57/8</strain>
    </source>
</reference>
<dbReference type="InterPro" id="IPR001611">
    <property type="entry name" value="Leu-rich_rpt"/>
</dbReference>
<evidence type="ECO:0000313" key="14">
    <source>
        <dbReference type="EMBL" id="KAJ9178923.1"/>
    </source>
</evidence>
<evidence type="ECO:0000256" key="11">
    <source>
        <dbReference type="ARBA" id="ARBA00023180"/>
    </source>
</evidence>
<accession>A0ABQ9MG91</accession>
<evidence type="ECO:0000256" key="8">
    <source>
        <dbReference type="ARBA" id="ARBA00022989"/>
    </source>
</evidence>
<evidence type="ECO:0000256" key="2">
    <source>
        <dbReference type="ARBA" id="ARBA00009592"/>
    </source>
</evidence>
<evidence type="ECO:0000259" key="13">
    <source>
        <dbReference type="Pfam" id="PF08263"/>
    </source>
</evidence>
<comment type="subcellular location">
    <subcellularLocation>
        <location evidence="1">Cell membrane</location>
        <topology evidence="1">Single-pass type I membrane protein</topology>
    </subcellularLocation>
</comment>
<dbReference type="InterPro" id="IPR003591">
    <property type="entry name" value="Leu-rich_rpt_typical-subtyp"/>
</dbReference>
<keyword evidence="11" id="KW-0325">Glycoprotein</keyword>
<dbReference type="Pfam" id="PF08263">
    <property type="entry name" value="LRRNT_2"/>
    <property type="match status" value="1"/>
</dbReference>
<keyword evidence="5 12" id="KW-0812">Transmembrane</keyword>
<evidence type="ECO:0000256" key="10">
    <source>
        <dbReference type="ARBA" id="ARBA00023170"/>
    </source>
</evidence>
<dbReference type="Pfam" id="PF00560">
    <property type="entry name" value="LRR_1"/>
    <property type="match status" value="10"/>
</dbReference>
<evidence type="ECO:0000256" key="6">
    <source>
        <dbReference type="ARBA" id="ARBA00022729"/>
    </source>
</evidence>
<evidence type="ECO:0000256" key="5">
    <source>
        <dbReference type="ARBA" id="ARBA00022692"/>
    </source>
</evidence>
<evidence type="ECO:0000256" key="3">
    <source>
        <dbReference type="ARBA" id="ARBA00022475"/>
    </source>
</evidence>
<evidence type="ECO:0000256" key="4">
    <source>
        <dbReference type="ARBA" id="ARBA00022614"/>
    </source>
</evidence>
<evidence type="ECO:0000256" key="9">
    <source>
        <dbReference type="ARBA" id="ARBA00023136"/>
    </source>
</evidence>
<dbReference type="EMBL" id="JARPOI010000006">
    <property type="protein sequence ID" value="KAJ9178923.1"/>
    <property type="molecule type" value="Genomic_DNA"/>
</dbReference>
<dbReference type="Gene3D" id="3.80.10.10">
    <property type="entry name" value="Ribonuclease Inhibitor"/>
    <property type="match status" value="3"/>
</dbReference>
<evidence type="ECO:0000256" key="1">
    <source>
        <dbReference type="ARBA" id="ARBA00004251"/>
    </source>
</evidence>
<dbReference type="PANTHER" id="PTHR48063:SF98">
    <property type="entry name" value="LRR RECEPTOR-LIKE SERINE_THREONINE-PROTEIN KINASE FLS2"/>
    <property type="match status" value="1"/>
</dbReference>
<organism evidence="14 15">
    <name type="scientific">Hevea brasiliensis</name>
    <name type="common">Para rubber tree</name>
    <name type="synonym">Siphonia brasiliensis</name>
    <dbReference type="NCBI Taxonomy" id="3981"/>
    <lineage>
        <taxon>Eukaryota</taxon>
        <taxon>Viridiplantae</taxon>
        <taxon>Streptophyta</taxon>
        <taxon>Embryophyta</taxon>
        <taxon>Tracheophyta</taxon>
        <taxon>Spermatophyta</taxon>
        <taxon>Magnoliopsida</taxon>
        <taxon>eudicotyledons</taxon>
        <taxon>Gunneridae</taxon>
        <taxon>Pentapetalae</taxon>
        <taxon>rosids</taxon>
        <taxon>fabids</taxon>
        <taxon>Malpighiales</taxon>
        <taxon>Euphorbiaceae</taxon>
        <taxon>Crotonoideae</taxon>
        <taxon>Micrandreae</taxon>
        <taxon>Hevea</taxon>
    </lineage>
</organism>
<protein>
    <recommendedName>
        <fullName evidence="13">Leucine-rich repeat-containing N-terminal plant-type domain-containing protein</fullName>
    </recommendedName>
</protein>
<keyword evidence="10" id="KW-0675">Receptor</keyword>
<keyword evidence="4" id="KW-0433">Leucine-rich repeat</keyword>
<keyword evidence="8 12" id="KW-1133">Transmembrane helix</keyword>
<dbReference type="PROSITE" id="PS51450">
    <property type="entry name" value="LRR"/>
    <property type="match status" value="2"/>
</dbReference>
<proteinExistence type="inferred from homology"/>
<keyword evidence="7" id="KW-0677">Repeat</keyword>
<feature type="transmembrane region" description="Helical" evidence="12">
    <location>
        <begin position="822"/>
        <end position="844"/>
    </location>
</feature>
<feature type="domain" description="Leucine-rich repeat-containing N-terminal plant-type" evidence="13">
    <location>
        <begin position="5"/>
        <end position="43"/>
    </location>
</feature>
<keyword evidence="6" id="KW-0732">Signal</keyword>
<dbReference type="PANTHER" id="PTHR48063">
    <property type="entry name" value="LRR RECEPTOR-LIKE KINASE"/>
    <property type="match status" value="1"/>
</dbReference>
<evidence type="ECO:0000256" key="12">
    <source>
        <dbReference type="SAM" id="Phobius"/>
    </source>
</evidence>
<keyword evidence="9 12" id="KW-0472">Membrane</keyword>
<dbReference type="Pfam" id="PF13855">
    <property type="entry name" value="LRR_8"/>
    <property type="match status" value="1"/>
</dbReference>
<dbReference type="SMART" id="SM00365">
    <property type="entry name" value="LRR_SD22"/>
    <property type="match status" value="6"/>
</dbReference>